<dbReference type="PANTHER" id="PTHR34477:SF1">
    <property type="entry name" value="UPF0213 PROTEIN YHBQ"/>
    <property type="match status" value="1"/>
</dbReference>
<evidence type="ECO:0000313" key="3">
    <source>
        <dbReference type="EMBL" id="MBK1669347.1"/>
    </source>
</evidence>
<dbReference type="Proteomes" id="UP001296873">
    <property type="component" value="Unassembled WGS sequence"/>
</dbReference>
<accession>A0ABS1DGX1</accession>
<dbReference type="InterPro" id="IPR035901">
    <property type="entry name" value="GIY-YIG_endonuc_sf"/>
</dbReference>
<dbReference type="CDD" id="cd10456">
    <property type="entry name" value="GIY-YIG_UPF0213"/>
    <property type="match status" value="1"/>
</dbReference>
<gene>
    <name evidence="3" type="ORF">CKO28_15015</name>
</gene>
<organism evidence="3 4">
    <name type="scientific">Rhodovibrio sodomensis</name>
    <dbReference type="NCBI Taxonomy" id="1088"/>
    <lineage>
        <taxon>Bacteria</taxon>
        <taxon>Pseudomonadati</taxon>
        <taxon>Pseudomonadota</taxon>
        <taxon>Alphaproteobacteria</taxon>
        <taxon>Rhodospirillales</taxon>
        <taxon>Rhodovibrionaceae</taxon>
        <taxon>Rhodovibrio</taxon>
    </lineage>
</organism>
<dbReference type="Gene3D" id="3.40.1440.10">
    <property type="entry name" value="GIY-YIG endonuclease"/>
    <property type="match status" value="1"/>
</dbReference>
<dbReference type="EMBL" id="NRRL01000046">
    <property type="protein sequence ID" value="MBK1669347.1"/>
    <property type="molecule type" value="Genomic_DNA"/>
</dbReference>
<name>A0ABS1DGX1_9PROT</name>
<reference evidence="3 4" key="1">
    <citation type="journal article" date="2020" name="Microorganisms">
        <title>Osmotic Adaptation and Compatible Solute Biosynthesis of Phototrophic Bacteria as Revealed from Genome Analyses.</title>
        <authorList>
            <person name="Imhoff J.F."/>
            <person name="Rahn T."/>
            <person name="Kunzel S."/>
            <person name="Keller A."/>
            <person name="Neulinger S.C."/>
        </authorList>
    </citation>
    <scope>NUCLEOTIDE SEQUENCE [LARGE SCALE GENOMIC DNA]</scope>
    <source>
        <strain evidence="3 4">DSM 9895</strain>
    </source>
</reference>
<dbReference type="PANTHER" id="PTHR34477">
    <property type="entry name" value="UPF0213 PROTEIN YHBQ"/>
    <property type="match status" value="1"/>
</dbReference>
<proteinExistence type="inferred from homology"/>
<feature type="domain" description="GIY-YIG" evidence="2">
    <location>
        <begin position="20"/>
        <end position="96"/>
    </location>
</feature>
<dbReference type="SUPFAM" id="SSF82771">
    <property type="entry name" value="GIY-YIG endonuclease"/>
    <property type="match status" value="1"/>
</dbReference>
<protein>
    <recommendedName>
        <fullName evidence="2">GIY-YIG domain-containing protein</fullName>
    </recommendedName>
</protein>
<keyword evidence="4" id="KW-1185">Reference proteome</keyword>
<sequence length="122" mass="13581">MLSRARKRLCRSTFDGYPPVTVHVYILRCADGSYYVGSAQQGLDRRLAEHRQGVAAGYTAWRRPVELVYSAAFETITDALAAERKLKGWSRAKKEALIGGDFDALPSLARSSQRKNKDSSSE</sequence>
<evidence type="ECO:0000256" key="1">
    <source>
        <dbReference type="ARBA" id="ARBA00007435"/>
    </source>
</evidence>
<evidence type="ECO:0000313" key="4">
    <source>
        <dbReference type="Proteomes" id="UP001296873"/>
    </source>
</evidence>
<dbReference type="Pfam" id="PF01541">
    <property type="entry name" value="GIY-YIG"/>
    <property type="match status" value="1"/>
</dbReference>
<evidence type="ECO:0000259" key="2">
    <source>
        <dbReference type="PROSITE" id="PS50164"/>
    </source>
</evidence>
<dbReference type="InterPro" id="IPR000305">
    <property type="entry name" value="GIY-YIG_endonuc"/>
</dbReference>
<comment type="similarity">
    <text evidence="1">Belongs to the UPF0213 family.</text>
</comment>
<comment type="caution">
    <text evidence="3">The sequence shown here is derived from an EMBL/GenBank/DDBJ whole genome shotgun (WGS) entry which is preliminary data.</text>
</comment>
<dbReference type="PROSITE" id="PS50164">
    <property type="entry name" value="GIY_YIG"/>
    <property type="match status" value="1"/>
</dbReference>
<dbReference type="InterPro" id="IPR050190">
    <property type="entry name" value="UPF0213_domain"/>
</dbReference>